<reference evidence="1 2" key="1">
    <citation type="journal article" date="2013" name="PLoS Pathog.">
        <title>Genomic analysis of the Kiwifruit pathogen Pseudomonas syringae pv. actinidiae provides insight into the origins of an emergent plant disease.</title>
        <authorList>
            <person name="McCann H.C."/>
            <person name="Rikkerink E.H."/>
            <person name="Bertels F."/>
            <person name="Fiers M."/>
            <person name="Lu A."/>
            <person name="Rees-George J."/>
            <person name="Andersen M.T."/>
            <person name="Gleave A.P."/>
            <person name="Haubold B."/>
            <person name="Wohlers M.W."/>
            <person name="Guttman D.S."/>
            <person name="Wang P.W."/>
            <person name="Straub C."/>
            <person name="Vanneste J.L."/>
            <person name="Rainey P.B."/>
            <person name="Templeton M.D."/>
        </authorList>
    </citation>
    <scope>NUCLEOTIDE SEQUENCE [LARGE SCALE GENOMIC DNA]</scope>
    <source>
        <strain evidence="1 2">ICMP 18807</strain>
    </source>
</reference>
<name>S6T4X1_PSESF</name>
<gene>
    <name evidence="1" type="ORF">A244_31654</name>
</gene>
<sequence>EHPGLLVMVHELPAGKGTQITALNFSAETLVETLHLPGIAPGPVVDIINERVEGDLTEQGEFTITLDAYEGLALRVVSTLPI</sequence>
<keyword evidence="1" id="KW-0378">Hydrolase</keyword>
<dbReference type="GO" id="GO:0016798">
    <property type="term" value="F:hydrolase activity, acting on glycosyl bonds"/>
    <property type="evidence" value="ECO:0007669"/>
    <property type="project" value="UniProtKB-KW"/>
</dbReference>
<evidence type="ECO:0000313" key="1">
    <source>
        <dbReference type="EMBL" id="EPN38559.1"/>
    </source>
</evidence>
<protein>
    <submittedName>
        <fullName evidence="1">Glycosidase</fullName>
    </submittedName>
</protein>
<proteinExistence type="predicted"/>
<evidence type="ECO:0000313" key="2">
    <source>
        <dbReference type="Proteomes" id="UP000015729"/>
    </source>
</evidence>
<dbReference type="Proteomes" id="UP000015729">
    <property type="component" value="Unassembled WGS sequence"/>
</dbReference>
<accession>S6T4X1</accession>
<feature type="non-terminal residue" evidence="1">
    <location>
        <position position="1"/>
    </location>
</feature>
<dbReference type="EMBL" id="AOKG01002182">
    <property type="protein sequence ID" value="EPN38559.1"/>
    <property type="molecule type" value="Genomic_DNA"/>
</dbReference>
<dbReference type="AlphaFoldDB" id="S6T4X1"/>
<comment type="caution">
    <text evidence="1">The sequence shown here is derived from an EMBL/GenBank/DDBJ whole genome shotgun (WGS) entry which is preliminary data.</text>
</comment>
<keyword evidence="1" id="KW-0326">Glycosidase</keyword>
<dbReference type="PATRIC" id="fig|1194404.4.peg.6514"/>
<organism evidence="1 2">
    <name type="scientific">Pseudomonas syringae pv. actinidiae ICMP 18807</name>
    <dbReference type="NCBI Taxonomy" id="1194404"/>
    <lineage>
        <taxon>Bacteria</taxon>
        <taxon>Pseudomonadati</taxon>
        <taxon>Pseudomonadota</taxon>
        <taxon>Gammaproteobacteria</taxon>
        <taxon>Pseudomonadales</taxon>
        <taxon>Pseudomonadaceae</taxon>
        <taxon>Pseudomonas</taxon>
        <taxon>Pseudomonas syringae</taxon>
    </lineage>
</organism>